<keyword evidence="4" id="KW-1185">Reference proteome</keyword>
<dbReference type="InterPro" id="IPR057207">
    <property type="entry name" value="FBXL15_LRR"/>
</dbReference>
<comment type="caution">
    <text evidence="3">The sequence shown here is derived from an EMBL/GenBank/DDBJ whole genome shotgun (WGS) entry which is preliminary data.</text>
</comment>
<accession>A0A8S1JBS6</accession>
<dbReference type="InterPro" id="IPR006553">
    <property type="entry name" value="Leu-rich_rpt_Cys-con_subtyp"/>
</dbReference>
<dbReference type="GO" id="GO:0005930">
    <property type="term" value="C:axoneme"/>
    <property type="evidence" value="ECO:0007669"/>
    <property type="project" value="UniProtKB-SubCell"/>
</dbReference>
<dbReference type="Gene3D" id="3.80.10.10">
    <property type="entry name" value="Ribonuclease Inhibitor"/>
    <property type="match status" value="2"/>
</dbReference>
<dbReference type="SUPFAM" id="SSF52047">
    <property type="entry name" value="RNI-like"/>
    <property type="match status" value="2"/>
</dbReference>
<evidence type="ECO:0000313" key="4">
    <source>
        <dbReference type="Proteomes" id="UP000708148"/>
    </source>
</evidence>
<dbReference type="OrthoDB" id="550575at2759"/>
<proteinExistence type="predicted"/>
<dbReference type="GO" id="GO:0031146">
    <property type="term" value="P:SCF-dependent proteasomal ubiquitin-dependent protein catabolic process"/>
    <property type="evidence" value="ECO:0007669"/>
    <property type="project" value="TreeGrafter"/>
</dbReference>
<dbReference type="InterPro" id="IPR032675">
    <property type="entry name" value="LRR_dom_sf"/>
</dbReference>
<evidence type="ECO:0000259" key="2">
    <source>
        <dbReference type="Pfam" id="PF25372"/>
    </source>
</evidence>
<dbReference type="SMART" id="SM00367">
    <property type="entry name" value="LRR_CC"/>
    <property type="match status" value="5"/>
</dbReference>
<name>A0A8S1JBS6_9CHLO</name>
<organism evidence="3 4">
    <name type="scientific">Ostreobium quekettii</name>
    <dbReference type="NCBI Taxonomy" id="121088"/>
    <lineage>
        <taxon>Eukaryota</taxon>
        <taxon>Viridiplantae</taxon>
        <taxon>Chlorophyta</taxon>
        <taxon>core chlorophytes</taxon>
        <taxon>Ulvophyceae</taxon>
        <taxon>TCBD clade</taxon>
        <taxon>Bryopsidales</taxon>
        <taxon>Ostreobineae</taxon>
        <taxon>Ostreobiaceae</taxon>
        <taxon>Ostreobium</taxon>
    </lineage>
</organism>
<feature type="domain" description="F-box/LRR-repeat protein 15-like leucin rich repeat" evidence="2">
    <location>
        <begin position="363"/>
        <end position="509"/>
    </location>
</feature>
<dbReference type="Pfam" id="PF25372">
    <property type="entry name" value="DUF7885"/>
    <property type="match status" value="1"/>
</dbReference>
<gene>
    <name evidence="3" type="ORF">OSTQU699_LOCUS8896</name>
</gene>
<reference evidence="3" key="1">
    <citation type="submission" date="2020-12" db="EMBL/GenBank/DDBJ databases">
        <authorList>
            <person name="Iha C."/>
        </authorList>
    </citation>
    <scope>NUCLEOTIDE SEQUENCE</scope>
</reference>
<protein>
    <recommendedName>
        <fullName evidence="2">F-box/LRR-repeat protein 15-like leucin rich repeat domain-containing protein</fullName>
    </recommendedName>
</protein>
<comment type="subcellular location">
    <subcellularLocation>
        <location evidence="1">Cytoplasm</location>
        <location evidence="1">Cytoskeleton</location>
        <location evidence="1">Cilium axoneme</location>
    </subcellularLocation>
</comment>
<evidence type="ECO:0000313" key="3">
    <source>
        <dbReference type="EMBL" id="CAD7703539.1"/>
    </source>
</evidence>
<dbReference type="GO" id="GO:0019005">
    <property type="term" value="C:SCF ubiquitin ligase complex"/>
    <property type="evidence" value="ECO:0007669"/>
    <property type="project" value="TreeGrafter"/>
</dbReference>
<dbReference type="EMBL" id="CAJHUC010002287">
    <property type="protein sequence ID" value="CAD7703539.1"/>
    <property type="molecule type" value="Genomic_DNA"/>
</dbReference>
<dbReference type="AlphaFoldDB" id="A0A8S1JBS6"/>
<sequence length="552" mass="59829">MSRGDGGTTCVGAIPAVGEDLPWAGLIDDLFESLLDQLDCRQVAPLRGVCSGWRDKARRLLSKFEARVCHLQPRGPPLPSVVRLFPELDRIKVTFCGVGRRLGSIACLTELHRLRSLELSNSAGRMCELPRVDLAVLSACRVLARLTLVQCRCTAGMGLEGLARLQELTLSRCSIDAWEPGLGSVLGRLGRLRYLRIEGYMHQARVDMTGVSGLQGLVSLALHVPLRAPAETFEEIARIGGMSSLDVALTDCEDLASVVTVGLECVTAMTGLRELRITAQLADDPHRGIDRLSSLENLRILHISNPSPLGEDLLEFPNTPHRPITDADVEHLLLLKHLTSLGLSQSLATAGALSHVVHQLPCLQNVDLSSCQHANDTVLFAAATLRSLTTLNLSHCIQVTDLGLGALARSGVPLRILDLTGCYALVTDTGLGGLSRLSTLQWLSLAFCERISDFGLRMLVSGTPMLSFLSLHSCLNITDHGISALCASLVHLRELDIAYCYMVSDSSVEGLNKLNSLKHVNIIATRLAAGEWHNLNSNVAVVLNHTGWWMDE</sequence>
<dbReference type="PANTHER" id="PTHR13318">
    <property type="entry name" value="PARTNER OF PAIRED, ISOFORM B-RELATED"/>
    <property type="match status" value="1"/>
</dbReference>
<dbReference type="PANTHER" id="PTHR13318:SF95">
    <property type="entry name" value="F-BOX PROTEIN YLR352W"/>
    <property type="match status" value="1"/>
</dbReference>
<evidence type="ECO:0000256" key="1">
    <source>
        <dbReference type="ARBA" id="ARBA00004430"/>
    </source>
</evidence>
<dbReference type="Proteomes" id="UP000708148">
    <property type="component" value="Unassembled WGS sequence"/>
</dbReference>